<evidence type="ECO:0000313" key="2">
    <source>
        <dbReference type="Proteomes" id="UP001482620"/>
    </source>
</evidence>
<dbReference type="Proteomes" id="UP001482620">
    <property type="component" value="Unassembled WGS sequence"/>
</dbReference>
<proteinExistence type="predicted"/>
<name>A0ABV0US14_9TELE</name>
<organism evidence="1 2">
    <name type="scientific">Ilyodon furcidens</name>
    <name type="common">goldbreast splitfin</name>
    <dbReference type="NCBI Taxonomy" id="33524"/>
    <lineage>
        <taxon>Eukaryota</taxon>
        <taxon>Metazoa</taxon>
        <taxon>Chordata</taxon>
        <taxon>Craniata</taxon>
        <taxon>Vertebrata</taxon>
        <taxon>Euteleostomi</taxon>
        <taxon>Actinopterygii</taxon>
        <taxon>Neopterygii</taxon>
        <taxon>Teleostei</taxon>
        <taxon>Neoteleostei</taxon>
        <taxon>Acanthomorphata</taxon>
        <taxon>Ovalentaria</taxon>
        <taxon>Atherinomorphae</taxon>
        <taxon>Cyprinodontiformes</taxon>
        <taxon>Goodeidae</taxon>
        <taxon>Ilyodon</taxon>
    </lineage>
</organism>
<accession>A0ABV0US14</accession>
<reference evidence="1 2" key="1">
    <citation type="submission" date="2021-06" db="EMBL/GenBank/DDBJ databases">
        <authorList>
            <person name="Palmer J.M."/>
        </authorList>
    </citation>
    <scope>NUCLEOTIDE SEQUENCE [LARGE SCALE GENOMIC DNA]</scope>
    <source>
        <strain evidence="2">if_2019</strain>
        <tissue evidence="1">Muscle</tissue>
    </source>
</reference>
<keyword evidence="2" id="KW-1185">Reference proteome</keyword>
<protein>
    <submittedName>
        <fullName evidence="1">Uncharacterized protein</fullName>
    </submittedName>
</protein>
<dbReference type="EMBL" id="JAHRIQ010081155">
    <property type="protein sequence ID" value="MEQ2246622.1"/>
    <property type="molecule type" value="Genomic_DNA"/>
</dbReference>
<comment type="caution">
    <text evidence="1">The sequence shown here is derived from an EMBL/GenBank/DDBJ whole genome shotgun (WGS) entry which is preliminary data.</text>
</comment>
<sequence length="99" mass="11410">MNMKIMPTMTVCKLWIRTAHIYVTHRNKKIKLFLAHVRNKRIIAVIVSLQCLISAPTSDTKPKRLNVPLLITTRASTVQGGRRKALHAFYKPWTLQAIF</sequence>
<evidence type="ECO:0000313" key="1">
    <source>
        <dbReference type="EMBL" id="MEQ2246622.1"/>
    </source>
</evidence>
<gene>
    <name evidence="1" type="ORF">ILYODFUR_001332</name>
</gene>